<evidence type="ECO:0000259" key="12">
    <source>
        <dbReference type="PROSITE" id="PS50198"/>
    </source>
</evidence>
<protein>
    <recommendedName>
        <fullName evidence="9">Periplasmic chaperone PpiD</fullName>
    </recommendedName>
    <alternativeName>
        <fullName evidence="10">Periplasmic folding chaperone</fullName>
    </alternativeName>
</protein>
<keyword evidence="7" id="KW-0143">Chaperone</keyword>
<dbReference type="PROSITE" id="PS50198">
    <property type="entry name" value="PPIC_PPIASE_2"/>
    <property type="match status" value="1"/>
</dbReference>
<evidence type="ECO:0000256" key="10">
    <source>
        <dbReference type="ARBA" id="ARBA00042775"/>
    </source>
</evidence>
<keyword evidence="11" id="KW-0697">Rotamase</keyword>
<comment type="subcellular location">
    <subcellularLocation>
        <location evidence="1">Cell inner membrane</location>
        <topology evidence="1">Single-pass type II membrane protein</topology>
        <orientation evidence="1">Periplasmic side</orientation>
    </subcellularLocation>
</comment>
<name>A0A495MN09_9FLAO</name>
<dbReference type="SUPFAM" id="SSF109998">
    <property type="entry name" value="Triger factor/SurA peptide-binding domain-like"/>
    <property type="match status" value="1"/>
</dbReference>
<proteinExistence type="inferred from homology"/>
<organism evidence="13 14">
    <name type="scientific">Flavobacterium endophyticum</name>
    <dbReference type="NCBI Taxonomy" id="1540163"/>
    <lineage>
        <taxon>Bacteria</taxon>
        <taxon>Pseudomonadati</taxon>
        <taxon>Bacteroidota</taxon>
        <taxon>Flavobacteriia</taxon>
        <taxon>Flavobacteriales</taxon>
        <taxon>Flavobacteriaceae</taxon>
        <taxon>Flavobacterium</taxon>
    </lineage>
</organism>
<dbReference type="OrthoDB" id="9812372at2"/>
<evidence type="ECO:0000313" key="14">
    <source>
        <dbReference type="Proteomes" id="UP000277579"/>
    </source>
</evidence>
<dbReference type="Pfam" id="PF13623">
    <property type="entry name" value="SurA_N_2"/>
    <property type="match status" value="1"/>
</dbReference>
<evidence type="ECO:0000256" key="1">
    <source>
        <dbReference type="ARBA" id="ARBA00004382"/>
    </source>
</evidence>
<dbReference type="InterPro" id="IPR046357">
    <property type="entry name" value="PPIase_dom_sf"/>
</dbReference>
<dbReference type="EMBL" id="RBLC01000001">
    <property type="protein sequence ID" value="RKS26770.1"/>
    <property type="molecule type" value="Genomic_DNA"/>
</dbReference>
<gene>
    <name evidence="13" type="ORF">CLV94_1840</name>
</gene>
<dbReference type="SUPFAM" id="SSF54534">
    <property type="entry name" value="FKBP-like"/>
    <property type="match status" value="1"/>
</dbReference>
<evidence type="ECO:0000256" key="5">
    <source>
        <dbReference type="ARBA" id="ARBA00022989"/>
    </source>
</evidence>
<keyword evidence="2" id="KW-1003">Cell membrane</keyword>
<evidence type="ECO:0000256" key="7">
    <source>
        <dbReference type="ARBA" id="ARBA00023186"/>
    </source>
</evidence>
<keyword evidence="14" id="KW-1185">Reference proteome</keyword>
<dbReference type="AlphaFoldDB" id="A0A495MN09"/>
<dbReference type="Pfam" id="PF13616">
    <property type="entry name" value="Rotamase_3"/>
    <property type="match status" value="1"/>
</dbReference>
<evidence type="ECO:0000313" key="13">
    <source>
        <dbReference type="EMBL" id="RKS26770.1"/>
    </source>
</evidence>
<dbReference type="PANTHER" id="PTHR47529:SF1">
    <property type="entry name" value="PERIPLASMIC CHAPERONE PPID"/>
    <property type="match status" value="1"/>
</dbReference>
<dbReference type="Gene3D" id="3.10.50.40">
    <property type="match status" value="1"/>
</dbReference>
<dbReference type="RefSeq" id="WP_121376065.1">
    <property type="nucleotide sequence ID" value="NZ_RBLC01000001.1"/>
</dbReference>
<comment type="similarity">
    <text evidence="8">Belongs to the PpiD chaperone family.</text>
</comment>
<sequence>MAVLSKIRQRSLLLIFVIGFCLLAFVVGDLINSGGFKQTSKYVGSINGEDISFEDFRSKVDAVEKGGQGITASQAANNVWEQEVSIALLTEQFEKLGIRVGENQILDILKQSQDIGQNPQFQNAAGQFDYQKFKEFFQANPELAPQLQQRETQAALSAKYQIYSTMLRAGLVATEAEGKLQYEMESDKVTFDYVAFPFSNIKDSEVPVSDDEIVAYMRKNEKKFKADETRELQFVVIEDKPSKEDEEEVKKNITELLSPRVVFNEATGKNDTVKGFREVTNNQEFVDANSDVKFDSTYVTKKNLPAQYAEQLYNLQTGEVFGPYIFNGYYAISKSLGKKAGASAKASHILISYAGSKAPNPAITRTKEEAKAKADDLFKQVQANPAVLESLVAGNSDDPGSAQTRGEYDMTPGQMVKPFNDFVFNSPIGKVGLVETEFGYHIIKVIDKQDAIRLATIAQRIEPSETTSDDIFRKATKFEMEASEKDFATVAKSLGLTVMPSANVKALDENFGSFTNQRQVVRWAYEKKTSEGDVKRFNVPNGNLIVKLKKVNKEGLMPISDAKPMVEPILKNEKKTEKIKAIMKGATLEEAAKAAKVAVASATDLTLQSPNLMGFGSEPRVVGTAFATAPNKVSELIEGRSGVFKLKTKSVAKAPAIKNFDTYTARLKAQSAAAAGRIVPALKEKADIEDNRLDFGF</sequence>
<dbReference type="InterPro" id="IPR052029">
    <property type="entry name" value="PpiD_chaperone"/>
</dbReference>
<evidence type="ECO:0000256" key="4">
    <source>
        <dbReference type="ARBA" id="ARBA00022692"/>
    </source>
</evidence>
<evidence type="ECO:0000256" key="3">
    <source>
        <dbReference type="ARBA" id="ARBA00022519"/>
    </source>
</evidence>
<dbReference type="GO" id="GO:0005886">
    <property type="term" value="C:plasma membrane"/>
    <property type="evidence" value="ECO:0007669"/>
    <property type="project" value="UniProtKB-SubCell"/>
</dbReference>
<evidence type="ECO:0000256" key="6">
    <source>
        <dbReference type="ARBA" id="ARBA00023136"/>
    </source>
</evidence>
<comment type="caution">
    <text evidence="13">The sequence shown here is derived from an EMBL/GenBank/DDBJ whole genome shotgun (WGS) entry which is preliminary data.</text>
</comment>
<evidence type="ECO:0000256" key="9">
    <source>
        <dbReference type="ARBA" id="ARBA00040743"/>
    </source>
</evidence>
<keyword evidence="6" id="KW-0472">Membrane</keyword>
<accession>A0A495MN09</accession>
<dbReference type="InterPro" id="IPR000297">
    <property type="entry name" value="PPIase_PpiC"/>
</dbReference>
<evidence type="ECO:0000256" key="8">
    <source>
        <dbReference type="ARBA" id="ARBA00038408"/>
    </source>
</evidence>
<keyword evidence="3" id="KW-0997">Cell inner membrane</keyword>
<evidence type="ECO:0000256" key="2">
    <source>
        <dbReference type="ARBA" id="ARBA00022475"/>
    </source>
</evidence>
<dbReference type="GO" id="GO:0003755">
    <property type="term" value="F:peptidyl-prolyl cis-trans isomerase activity"/>
    <property type="evidence" value="ECO:0007669"/>
    <property type="project" value="UniProtKB-KW"/>
</dbReference>
<dbReference type="PANTHER" id="PTHR47529">
    <property type="entry name" value="PEPTIDYL-PROLYL CIS-TRANS ISOMERASE D"/>
    <property type="match status" value="1"/>
</dbReference>
<keyword evidence="11 13" id="KW-0413">Isomerase</keyword>
<reference evidence="13 14" key="1">
    <citation type="submission" date="2018-10" db="EMBL/GenBank/DDBJ databases">
        <title>Genomic Encyclopedia of Archaeal and Bacterial Type Strains, Phase II (KMG-II): from individual species to whole genera.</title>
        <authorList>
            <person name="Goeker M."/>
        </authorList>
    </citation>
    <scope>NUCLEOTIDE SEQUENCE [LARGE SCALE GENOMIC DNA]</scope>
    <source>
        <strain evidence="13 14">DSM 29537</strain>
    </source>
</reference>
<evidence type="ECO:0000256" key="11">
    <source>
        <dbReference type="PROSITE-ProRule" id="PRU00278"/>
    </source>
</evidence>
<keyword evidence="5" id="KW-1133">Transmembrane helix</keyword>
<feature type="domain" description="PpiC" evidence="12">
    <location>
        <begin position="341"/>
        <end position="447"/>
    </location>
</feature>
<dbReference type="Proteomes" id="UP000277579">
    <property type="component" value="Unassembled WGS sequence"/>
</dbReference>
<keyword evidence="4" id="KW-0812">Transmembrane</keyword>
<dbReference type="InterPro" id="IPR027304">
    <property type="entry name" value="Trigger_fact/SurA_dom_sf"/>
</dbReference>